<evidence type="ECO:0000256" key="1">
    <source>
        <dbReference type="ARBA" id="ARBA00004138"/>
    </source>
</evidence>
<evidence type="ECO:0000256" key="2">
    <source>
        <dbReference type="ARBA" id="ARBA00019442"/>
    </source>
</evidence>
<keyword evidence="4" id="KW-0677">Repeat</keyword>
<organism evidence="11">
    <name type="scientific">Echinostoma caproni</name>
    <dbReference type="NCBI Taxonomy" id="27848"/>
    <lineage>
        <taxon>Eukaryota</taxon>
        <taxon>Metazoa</taxon>
        <taxon>Spiralia</taxon>
        <taxon>Lophotrochozoa</taxon>
        <taxon>Platyhelminthes</taxon>
        <taxon>Trematoda</taxon>
        <taxon>Digenea</taxon>
        <taxon>Plagiorchiida</taxon>
        <taxon>Echinostomata</taxon>
        <taxon>Echinostomatoidea</taxon>
        <taxon>Echinostomatidae</taxon>
        <taxon>Echinostoma</taxon>
    </lineage>
</organism>
<proteinExistence type="predicted"/>
<sequence>MEAVPLWNVKIKDKNNVSQCIWDLCYSPTGSTLVVAAGNAVLVYQADDGGLQKSLKGHKETVYCVDFSHDGKFFASGGADKCVIIWKALSLEGLLKYMHNDAVQSLSFNPLTILLSSCALFWTLDQKSVVKSKLPARATCCSWKSDGQYLAIGLFNGVISVRNKVILFVGHYASLFSCKSNVFVIEPL</sequence>
<dbReference type="Pfam" id="PF23381">
    <property type="entry name" value="Beta-prop_IFT122_1st"/>
    <property type="match status" value="1"/>
</dbReference>
<dbReference type="PANTHER" id="PTHR12764">
    <property type="entry name" value="WD REPEAT DOMAIN-RELATED"/>
    <property type="match status" value="1"/>
</dbReference>
<dbReference type="WBParaSite" id="ECPE_0001307401-mRNA-1">
    <property type="protein sequence ID" value="ECPE_0001307401-mRNA-1"/>
    <property type="gene ID" value="ECPE_0001307401"/>
</dbReference>
<evidence type="ECO:0000256" key="5">
    <source>
        <dbReference type="ARBA" id="ARBA00023069"/>
    </source>
</evidence>
<dbReference type="SMART" id="SM00320">
    <property type="entry name" value="WD40"/>
    <property type="match status" value="4"/>
</dbReference>
<dbReference type="PROSITE" id="PS50294">
    <property type="entry name" value="WD_REPEATS_REGION"/>
    <property type="match status" value="1"/>
</dbReference>
<dbReference type="InterPro" id="IPR056153">
    <property type="entry name" value="Beta-prop_IFT122_1st"/>
</dbReference>
<feature type="repeat" description="WD" evidence="7">
    <location>
        <begin position="55"/>
        <end position="87"/>
    </location>
</feature>
<evidence type="ECO:0000313" key="10">
    <source>
        <dbReference type="Proteomes" id="UP000272942"/>
    </source>
</evidence>
<dbReference type="GO" id="GO:0030991">
    <property type="term" value="C:intraciliary transport particle A"/>
    <property type="evidence" value="ECO:0007669"/>
    <property type="project" value="TreeGrafter"/>
</dbReference>
<keyword evidence="6" id="KW-0966">Cell projection</keyword>
<reference evidence="11" key="1">
    <citation type="submission" date="2016-06" db="UniProtKB">
        <authorList>
            <consortium name="WormBaseParasite"/>
        </authorList>
    </citation>
    <scope>IDENTIFICATION</scope>
</reference>
<keyword evidence="10" id="KW-1185">Reference proteome</keyword>
<dbReference type="SUPFAM" id="SSF117289">
    <property type="entry name" value="Nucleoporin domain"/>
    <property type="match status" value="1"/>
</dbReference>
<evidence type="ECO:0000313" key="11">
    <source>
        <dbReference type="WBParaSite" id="ECPE_0001307401-mRNA-1"/>
    </source>
</evidence>
<evidence type="ECO:0000313" key="9">
    <source>
        <dbReference type="EMBL" id="VDP90308.1"/>
    </source>
</evidence>
<keyword evidence="3 7" id="KW-0853">WD repeat</keyword>
<evidence type="ECO:0000259" key="8">
    <source>
        <dbReference type="Pfam" id="PF23381"/>
    </source>
</evidence>
<dbReference type="PANTHER" id="PTHR12764:SF4">
    <property type="entry name" value="INTRAFLAGELLAR TRANSPORT PROTEIN 122 HOMOLOG"/>
    <property type="match status" value="1"/>
</dbReference>
<protein>
    <recommendedName>
        <fullName evidence="2">Intraflagellar transport protein 122 homolog</fullName>
    </recommendedName>
</protein>
<dbReference type="InterPro" id="IPR015943">
    <property type="entry name" value="WD40/YVTN_repeat-like_dom_sf"/>
</dbReference>
<dbReference type="InterPro" id="IPR001680">
    <property type="entry name" value="WD40_rpt"/>
</dbReference>
<dbReference type="GO" id="GO:0097730">
    <property type="term" value="C:non-motile cilium"/>
    <property type="evidence" value="ECO:0007669"/>
    <property type="project" value="TreeGrafter"/>
</dbReference>
<dbReference type="PROSITE" id="PS50082">
    <property type="entry name" value="WD_REPEATS_2"/>
    <property type="match status" value="1"/>
</dbReference>
<comment type="subcellular location">
    <subcellularLocation>
        <location evidence="1">Cell projection</location>
        <location evidence="1">Cilium</location>
    </subcellularLocation>
</comment>
<evidence type="ECO:0000256" key="3">
    <source>
        <dbReference type="ARBA" id="ARBA00022574"/>
    </source>
</evidence>
<dbReference type="AlphaFoldDB" id="A0A183B1F1"/>
<keyword evidence="5" id="KW-0969">Cilium</keyword>
<dbReference type="Proteomes" id="UP000272942">
    <property type="component" value="Unassembled WGS sequence"/>
</dbReference>
<dbReference type="InterPro" id="IPR039857">
    <property type="entry name" value="Ift122/121"/>
</dbReference>
<dbReference type="Gene3D" id="2.130.10.10">
    <property type="entry name" value="YVTN repeat-like/Quinoprotein amine dehydrogenase"/>
    <property type="match status" value="1"/>
</dbReference>
<dbReference type="OrthoDB" id="10255582at2759"/>
<name>A0A183B1F1_9TREM</name>
<feature type="domain" description="IFT122 first beta-propeller" evidence="8">
    <location>
        <begin position="14"/>
        <end position="164"/>
    </location>
</feature>
<dbReference type="GO" id="GO:0061512">
    <property type="term" value="P:protein localization to cilium"/>
    <property type="evidence" value="ECO:0007669"/>
    <property type="project" value="TreeGrafter"/>
</dbReference>
<dbReference type="GO" id="GO:0035721">
    <property type="term" value="P:intraciliary retrograde transport"/>
    <property type="evidence" value="ECO:0007669"/>
    <property type="project" value="TreeGrafter"/>
</dbReference>
<evidence type="ECO:0000256" key="6">
    <source>
        <dbReference type="ARBA" id="ARBA00023273"/>
    </source>
</evidence>
<accession>A0A183B1F1</accession>
<dbReference type="GO" id="GO:1905515">
    <property type="term" value="P:non-motile cilium assembly"/>
    <property type="evidence" value="ECO:0007669"/>
    <property type="project" value="TreeGrafter"/>
</dbReference>
<reference evidence="9 10" key="2">
    <citation type="submission" date="2018-11" db="EMBL/GenBank/DDBJ databases">
        <authorList>
            <consortium name="Pathogen Informatics"/>
        </authorList>
    </citation>
    <scope>NUCLEOTIDE SEQUENCE [LARGE SCALE GENOMIC DNA]</scope>
    <source>
        <strain evidence="9 10">Egypt</strain>
    </source>
</reference>
<evidence type="ECO:0000256" key="4">
    <source>
        <dbReference type="ARBA" id="ARBA00022737"/>
    </source>
</evidence>
<evidence type="ECO:0000256" key="7">
    <source>
        <dbReference type="PROSITE-ProRule" id="PRU00221"/>
    </source>
</evidence>
<gene>
    <name evidence="9" type="ORF">ECPE_LOCUS13036</name>
</gene>
<dbReference type="EMBL" id="UZAN01054146">
    <property type="protein sequence ID" value="VDP90308.1"/>
    <property type="molecule type" value="Genomic_DNA"/>
</dbReference>